<organism evidence="2 3">
    <name type="scientific">Acetonema longum DSM 6540</name>
    <dbReference type="NCBI Taxonomy" id="1009370"/>
    <lineage>
        <taxon>Bacteria</taxon>
        <taxon>Bacillati</taxon>
        <taxon>Bacillota</taxon>
        <taxon>Negativicutes</taxon>
        <taxon>Acetonemataceae</taxon>
        <taxon>Acetonema</taxon>
    </lineage>
</organism>
<dbReference type="Gene3D" id="1.20.1260.120">
    <property type="entry name" value="Protein of unknown function DUF2935"/>
    <property type="match status" value="1"/>
</dbReference>
<name>F7NL13_9FIRM</name>
<evidence type="ECO:0000313" key="2">
    <source>
        <dbReference type="EMBL" id="EGO63269.1"/>
    </source>
</evidence>
<dbReference type="OrthoDB" id="1633927at2"/>
<dbReference type="eggNOG" id="ENOG502Z7YK">
    <property type="taxonomic scope" value="Bacteria"/>
</dbReference>
<dbReference type="AlphaFoldDB" id="F7NL13"/>
<feature type="region of interest" description="Disordered" evidence="1">
    <location>
        <begin position="357"/>
        <end position="418"/>
    </location>
</feature>
<sequence>MPRPPAKESEDRLIMPVNLEGLRFWLTIMQEHAVFIRAFLPAENRDLRDEAQRFCQAFGTLLTRAERVQSSSKFRELASETEVLVKDFYRFNRRLLQMSLAGNLCGALYPLFLDHLSREAAYFLLLLQSVCAGKQPYGVMSQPEEILFWVRLMGDHGSFLRQMLDPSERSLICTAEEFAREFDGLYLQGTDYISILRGGNIVPSFTRYTQDTRVASQRMRDFNRALYNMINDNRVLSIIPALMADHMRREADHFLLTLAMIEKKLASCPDIAADAVLTGSILQPLLAPESALGVPIVPSYANAAASTVSANLKAKAKASMKAAAASALAAENAAVTPAAFLTIDDEDEDDDRINDIEAQAPDFPPDPEPEPEPVAPKVSGDKKKDSATVAKTKADSSTAKKHKWNSVWPNPLGFGKKT</sequence>
<dbReference type="STRING" id="1009370.ALO_13927"/>
<reference evidence="2 3" key="1">
    <citation type="journal article" date="2011" name="EMBO J.">
        <title>Structural diversity of bacterial flagellar motors.</title>
        <authorList>
            <person name="Chen S."/>
            <person name="Beeby M."/>
            <person name="Murphy G.E."/>
            <person name="Leadbetter J.R."/>
            <person name="Hendrixson D.R."/>
            <person name="Briegel A."/>
            <person name="Li Z."/>
            <person name="Shi J."/>
            <person name="Tocheva E.I."/>
            <person name="Muller A."/>
            <person name="Dobro M.J."/>
            <person name="Jensen G.J."/>
        </authorList>
    </citation>
    <scope>NUCLEOTIDE SEQUENCE [LARGE SCALE GENOMIC DNA]</scope>
    <source>
        <strain evidence="2 3">DSM 6540</strain>
    </source>
</reference>
<gene>
    <name evidence="2" type="ORF">ALO_13927</name>
</gene>
<dbReference type="Proteomes" id="UP000003240">
    <property type="component" value="Unassembled WGS sequence"/>
</dbReference>
<evidence type="ECO:0008006" key="4">
    <source>
        <dbReference type="Google" id="ProtNLM"/>
    </source>
</evidence>
<proteinExistence type="predicted"/>
<evidence type="ECO:0000313" key="3">
    <source>
        <dbReference type="Proteomes" id="UP000003240"/>
    </source>
</evidence>
<dbReference type="EMBL" id="AFGF01000125">
    <property type="protein sequence ID" value="EGO63269.1"/>
    <property type="molecule type" value="Genomic_DNA"/>
</dbReference>
<dbReference type="InterPro" id="IPR021328">
    <property type="entry name" value="CotB-like"/>
</dbReference>
<dbReference type="SUPFAM" id="SSF158430">
    <property type="entry name" value="Bacillus cereus metalloprotein-like"/>
    <property type="match status" value="2"/>
</dbReference>
<dbReference type="SMR" id="F7NL13"/>
<accession>F7NL13</accession>
<comment type="caution">
    <text evidence="2">The sequence shown here is derived from an EMBL/GenBank/DDBJ whole genome shotgun (WGS) entry which is preliminary data.</text>
</comment>
<evidence type="ECO:0000256" key="1">
    <source>
        <dbReference type="SAM" id="MobiDB-lite"/>
    </source>
</evidence>
<keyword evidence="3" id="KW-1185">Reference proteome</keyword>
<dbReference type="Pfam" id="PF11155">
    <property type="entry name" value="DUF2935"/>
    <property type="match status" value="2"/>
</dbReference>
<protein>
    <recommendedName>
        <fullName evidence="4">DUF2935 domain-containing protein</fullName>
    </recommendedName>
</protein>
<dbReference type="RefSeq" id="WP_004096776.1">
    <property type="nucleotide sequence ID" value="NZ_AFGF01000125.1"/>
</dbReference>
<feature type="compositionally biased region" description="Low complexity" evidence="1">
    <location>
        <begin position="387"/>
        <end position="397"/>
    </location>
</feature>